<gene>
    <name evidence="2" type="ORF">BLX24_01990</name>
</gene>
<evidence type="ECO:0000256" key="1">
    <source>
        <dbReference type="SAM" id="Coils"/>
    </source>
</evidence>
<proteinExistence type="predicted"/>
<keyword evidence="3" id="KW-1185">Reference proteome</keyword>
<keyword evidence="1" id="KW-0175">Coiled coil</keyword>
<feature type="coiled-coil region" evidence="1">
    <location>
        <begin position="8"/>
        <end position="63"/>
    </location>
</feature>
<protein>
    <submittedName>
        <fullName evidence="2">Uncharacterized protein</fullName>
    </submittedName>
</protein>
<organism evidence="2 3">
    <name type="scientific">Arsenicibacter rosenii</name>
    <dbReference type="NCBI Taxonomy" id="1750698"/>
    <lineage>
        <taxon>Bacteria</taxon>
        <taxon>Pseudomonadati</taxon>
        <taxon>Bacteroidota</taxon>
        <taxon>Cytophagia</taxon>
        <taxon>Cytophagales</taxon>
        <taxon>Spirosomataceae</taxon>
        <taxon>Arsenicibacter</taxon>
    </lineage>
</organism>
<sequence length="73" mass="8751">MVKTMEIHDELEIEIFNTIEQIKRMNEAIHRHEQSNDPNPLMIEQFQEIRNRLTSDLQRLMSEITETTWVLAA</sequence>
<name>A0A1S2VSI6_9BACT</name>
<evidence type="ECO:0000313" key="2">
    <source>
        <dbReference type="EMBL" id="OIN60888.1"/>
    </source>
</evidence>
<reference evidence="2 3" key="1">
    <citation type="submission" date="2016-10" db="EMBL/GenBank/DDBJ databases">
        <title>Arsenicibacter rosenii gen. nov., sp. nov., an efficient arsenic-methylating bacterium isolated from an arsenic-contaminated paddy soil.</title>
        <authorList>
            <person name="Huang K."/>
        </authorList>
    </citation>
    <scope>NUCLEOTIDE SEQUENCE [LARGE SCALE GENOMIC DNA]</scope>
    <source>
        <strain evidence="2 3">SM-1</strain>
    </source>
</reference>
<accession>A0A1S2VSI6</accession>
<dbReference type="Proteomes" id="UP000181790">
    <property type="component" value="Unassembled WGS sequence"/>
</dbReference>
<dbReference type="AlphaFoldDB" id="A0A1S2VSI6"/>
<comment type="caution">
    <text evidence="2">The sequence shown here is derived from an EMBL/GenBank/DDBJ whole genome shotgun (WGS) entry which is preliminary data.</text>
</comment>
<evidence type="ECO:0000313" key="3">
    <source>
        <dbReference type="Proteomes" id="UP000181790"/>
    </source>
</evidence>
<dbReference type="EMBL" id="MORL01000001">
    <property type="protein sequence ID" value="OIN60888.1"/>
    <property type="molecule type" value="Genomic_DNA"/>
</dbReference>